<keyword evidence="3" id="KW-0813">Transport</keyword>
<dbReference type="InterPro" id="IPR050277">
    <property type="entry name" value="Sodium:Solute_Symporter"/>
</dbReference>
<feature type="transmembrane region" description="Helical" evidence="8">
    <location>
        <begin position="362"/>
        <end position="382"/>
    </location>
</feature>
<feature type="transmembrane region" description="Helical" evidence="8">
    <location>
        <begin position="420"/>
        <end position="438"/>
    </location>
</feature>
<gene>
    <name evidence="9" type="ORF">H8K47_05320</name>
</gene>
<evidence type="ECO:0000256" key="8">
    <source>
        <dbReference type="SAM" id="Phobius"/>
    </source>
</evidence>
<feature type="transmembrane region" description="Helical" evidence="8">
    <location>
        <begin position="228"/>
        <end position="244"/>
    </location>
</feature>
<dbReference type="CDD" id="cd11474">
    <property type="entry name" value="SLC5sbd_CHT"/>
    <property type="match status" value="1"/>
</dbReference>
<evidence type="ECO:0000256" key="5">
    <source>
        <dbReference type="ARBA" id="ARBA00022989"/>
    </source>
</evidence>
<feature type="transmembrane region" description="Helical" evidence="8">
    <location>
        <begin position="6"/>
        <end position="27"/>
    </location>
</feature>
<feature type="transmembrane region" description="Helical" evidence="8">
    <location>
        <begin position="444"/>
        <end position="464"/>
    </location>
</feature>
<dbReference type="PANTHER" id="PTHR48086">
    <property type="entry name" value="SODIUM/PROLINE SYMPORTER-RELATED"/>
    <property type="match status" value="1"/>
</dbReference>
<keyword evidence="10" id="KW-1185">Reference proteome</keyword>
<comment type="subcellular location">
    <subcellularLocation>
        <location evidence="1">Membrane</location>
        <topology evidence="1">Multi-pass membrane protein</topology>
    </subcellularLocation>
</comment>
<comment type="caution">
    <text evidence="9">The sequence shown here is derived from an EMBL/GenBank/DDBJ whole genome shotgun (WGS) entry which is preliminary data.</text>
</comment>
<feature type="transmembrane region" description="Helical" evidence="8">
    <location>
        <begin position="264"/>
        <end position="284"/>
    </location>
</feature>
<dbReference type="Gene3D" id="1.20.1730.10">
    <property type="entry name" value="Sodium/glucose cotransporter"/>
    <property type="match status" value="1"/>
</dbReference>
<sequence length="474" mass="51544">MNTLIWFVILYWVISVGIGLYAARYVNNSKDFAVAGRSLPMYVVTATVFATWFGSEAVLGISSTFVKEGLKGVVADPFGSSMCLILVGLFFAKPLYRMNLLTIGDYYRNKFGRAVEILVTLCIVVSYLGWVAAQIKALGLVFNVVSGGYIPMDVGMIIGAASVLIYTLMGGMWSVAITDFLQMIIIVVGMVYIGWEVSGMVGGAGVVIEHAANAGKFEFWPAPGAREMLWFFAAWITMMLGSVPQQDVFQRVASSKNETIAGRASVLGGLLYFGFAFIPMFLAYSATLIDPSMVASLIDKDSQLILPTLIMTKVPMLAQVMFFGALLSAIKSCASATLLAPSVTFSENILKPFFPQQSDKQFLRMMRIVVLLFTAVVTLFAMNTESSIYKMVENAYKVTLVAAFVPLAFGLYWKRATAQGGLVSILLGLSSWIVLEITAPEGFWPPQLVGVVMSMAGMLLGSILPQYTRQAAEV</sequence>
<evidence type="ECO:0000256" key="6">
    <source>
        <dbReference type="ARBA" id="ARBA00023136"/>
    </source>
</evidence>
<feature type="transmembrane region" description="Helical" evidence="8">
    <location>
        <begin position="154"/>
        <end position="176"/>
    </location>
</feature>
<evidence type="ECO:0000313" key="10">
    <source>
        <dbReference type="Proteomes" id="UP000612361"/>
    </source>
</evidence>
<dbReference type="Pfam" id="PF00474">
    <property type="entry name" value="SSF"/>
    <property type="match status" value="1"/>
</dbReference>
<feature type="transmembrane region" description="Helical" evidence="8">
    <location>
        <begin position="78"/>
        <end position="96"/>
    </location>
</feature>
<feature type="transmembrane region" description="Helical" evidence="8">
    <location>
        <begin position="183"/>
        <end position="208"/>
    </location>
</feature>
<evidence type="ECO:0000256" key="4">
    <source>
        <dbReference type="ARBA" id="ARBA00022692"/>
    </source>
</evidence>
<accession>A0A923KSC3</accession>
<reference evidence="9" key="1">
    <citation type="submission" date="2020-08" db="EMBL/GenBank/DDBJ databases">
        <title>Novel species isolated from subtropical streams in China.</title>
        <authorList>
            <person name="Lu H."/>
        </authorList>
    </citation>
    <scope>NUCLEOTIDE SEQUENCE</scope>
    <source>
        <strain evidence="9">CY7W</strain>
    </source>
</reference>
<dbReference type="EMBL" id="JACOGG010000004">
    <property type="protein sequence ID" value="MBC3934774.1"/>
    <property type="molecule type" value="Genomic_DNA"/>
</dbReference>
<feature type="transmembrane region" description="Helical" evidence="8">
    <location>
        <begin position="394"/>
        <end position="413"/>
    </location>
</feature>
<keyword evidence="5 8" id="KW-1133">Transmembrane helix</keyword>
<dbReference type="AlphaFoldDB" id="A0A923KSC3"/>
<feature type="transmembrane region" description="Helical" evidence="8">
    <location>
        <begin position="117"/>
        <end position="142"/>
    </location>
</feature>
<protein>
    <submittedName>
        <fullName evidence="9">Sodium:solute symporter family protein</fullName>
    </submittedName>
</protein>
<keyword evidence="4 8" id="KW-0812">Transmembrane</keyword>
<comment type="similarity">
    <text evidence="2 7">Belongs to the sodium:solute symporter (SSF) (TC 2.A.21) family.</text>
</comment>
<name>A0A923KSC3_9BURK</name>
<dbReference type="InterPro" id="IPR001734">
    <property type="entry name" value="Na/solute_symporter"/>
</dbReference>
<evidence type="ECO:0000256" key="3">
    <source>
        <dbReference type="ARBA" id="ARBA00022448"/>
    </source>
</evidence>
<dbReference type="GO" id="GO:0005886">
    <property type="term" value="C:plasma membrane"/>
    <property type="evidence" value="ECO:0007669"/>
    <property type="project" value="TreeGrafter"/>
</dbReference>
<dbReference type="InterPro" id="IPR038377">
    <property type="entry name" value="Na/Glc_symporter_sf"/>
</dbReference>
<evidence type="ECO:0000256" key="2">
    <source>
        <dbReference type="ARBA" id="ARBA00006434"/>
    </source>
</evidence>
<organism evidence="9 10">
    <name type="scientific">Undibacterium rugosum</name>
    <dbReference type="NCBI Taxonomy" id="2762291"/>
    <lineage>
        <taxon>Bacteria</taxon>
        <taxon>Pseudomonadati</taxon>
        <taxon>Pseudomonadota</taxon>
        <taxon>Betaproteobacteria</taxon>
        <taxon>Burkholderiales</taxon>
        <taxon>Oxalobacteraceae</taxon>
        <taxon>Undibacterium</taxon>
    </lineage>
</organism>
<dbReference type="RefSeq" id="WP_186880387.1">
    <property type="nucleotide sequence ID" value="NZ_JACOGG010000004.1"/>
</dbReference>
<dbReference type="PROSITE" id="PS50283">
    <property type="entry name" value="NA_SOLUT_SYMP_3"/>
    <property type="match status" value="1"/>
</dbReference>
<dbReference type="PANTHER" id="PTHR48086:SF7">
    <property type="entry name" value="SODIUM-SOLUTE SYMPORTER-RELATED"/>
    <property type="match status" value="1"/>
</dbReference>
<dbReference type="GO" id="GO:0022857">
    <property type="term" value="F:transmembrane transporter activity"/>
    <property type="evidence" value="ECO:0007669"/>
    <property type="project" value="InterPro"/>
</dbReference>
<evidence type="ECO:0000256" key="1">
    <source>
        <dbReference type="ARBA" id="ARBA00004141"/>
    </source>
</evidence>
<evidence type="ECO:0000313" key="9">
    <source>
        <dbReference type="EMBL" id="MBC3934774.1"/>
    </source>
</evidence>
<dbReference type="Proteomes" id="UP000612361">
    <property type="component" value="Unassembled WGS sequence"/>
</dbReference>
<keyword evidence="6 8" id="KW-0472">Membrane</keyword>
<feature type="transmembrane region" description="Helical" evidence="8">
    <location>
        <begin position="39"/>
        <end position="66"/>
    </location>
</feature>
<feature type="transmembrane region" description="Helical" evidence="8">
    <location>
        <begin position="316"/>
        <end position="341"/>
    </location>
</feature>
<proteinExistence type="inferred from homology"/>
<evidence type="ECO:0000256" key="7">
    <source>
        <dbReference type="RuleBase" id="RU362091"/>
    </source>
</evidence>